<proteinExistence type="predicted"/>
<dbReference type="EnsemblMetazoa" id="XM_019993272.1">
    <property type="protein sequence ID" value="XP_019848831.1"/>
    <property type="gene ID" value="LOC109580266"/>
</dbReference>
<feature type="region of interest" description="Disordered" evidence="1">
    <location>
        <begin position="259"/>
        <end position="281"/>
    </location>
</feature>
<evidence type="ECO:0000313" key="3">
    <source>
        <dbReference type="Proteomes" id="UP000007879"/>
    </source>
</evidence>
<dbReference type="RefSeq" id="XP_019848831.1">
    <property type="nucleotide sequence ID" value="XM_019993272.1"/>
</dbReference>
<feature type="compositionally biased region" description="Basic and acidic residues" evidence="1">
    <location>
        <begin position="147"/>
        <end position="172"/>
    </location>
</feature>
<accession>A0AAN0IWM0</accession>
<feature type="region of interest" description="Disordered" evidence="1">
    <location>
        <begin position="109"/>
        <end position="244"/>
    </location>
</feature>
<keyword evidence="3" id="KW-1185">Reference proteome</keyword>
<reference evidence="2" key="2">
    <citation type="submission" date="2024-06" db="UniProtKB">
        <authorList>
            <consortium name="EnsemblMetazoa"/>
        </authorList>
    </citation>
    <scope>IDENTIFICATION</scope>
</reference>
<dbReference type="AlphaFoldDB" id="A0AAN0IWM0"/>
<name>A0AAN0IWM0_AMPQE</name>
<organism evidence="2 3">
    <name type="scientific">Amphimedon queenslandica</name>
    <name type="common">Sponge</name>
    <dbReference type="NCBI Taxonomy" id="400682"/>
    <lineage>
        <taxon>Eukaryota</taxon>
        <taxon>Metazoa</taxon>
        <taxon>Porifera</taxon>
        <taxon>Demospongiae</taxon>
        <taxon>Heteroscleromorpha</taxon>
        <taxon>Haplosclerida</taxon>
        <taxon>Niphatidae</taxon>
        <taxon>Amphimedon</taxon>
    </lineage>
</organism>
<feature type="compositionally biased region" description="Basic and acidic residues" evidence="1">
    <location>
        <begin position="192"/>
        <end position="201"/>
    </location>
</feature>
<feature type="region of interest" description="Disordered" evidence="1">
    <location>
        <begin position="22"/>
        <end position="68"/>
    </location>
</feature>
<dbReference type="Proteomes" id="UP000007879">
    <property type="component" value="Unassembled WGS sequence"/>
</dbReference>
<sequence length="317" mass="35751">MVTKLEDKIEKMKEANVVLRSKIPQQVNTTDPHGIREPQHPHYPLPSNIAVRPNSTPAPVPEPVVQSDGDSMLVVSKTEGVTPAHHTDSDSVPDDSPAFMSKEEMARMFKPYNQQGSSDWSQSLQQVEDSSLAAQKVQPTEESLVAEQHRQELARKVDDALLEVDRMRRQAEHQQTNNDSNTQDQSRTKGQLTREEAEKGRRPNTFQDTASKEKPVHPQPKANDNQGKQQRKTDDDSDSDIEENKLIDNIDEEIQQMAEDVRKGSRGPSTAEVLFDDGNSSLPYDPNLVCPKCGKQYRVGEIQKLRRHINEFCTGIR</sequence>
<dbReference type="KEGG" id="aqu:109580266"/>
<feature type="region of interest" description="Disordered" evidence="1">
    <location>
        <begin position="79"/>
        <end position="98"/>
    </location>
</feature>
<evidence type="ECO:0000256" key="1">
    <source>
        <dbReference type="SAM" id="MobiDB-lite"/>
    </source>
</evidence>
<feature type="compositionally biased region" description="Polar residues" evidence="1">
    <location>
        <begin position="112"/>
        <end position="141"/>
    </location>
</feature>
<reference evidence="3" key="1">
    <citation type="journal article" date="2010" name="Nature">
        <title>The Amphimedon queenslandica genome and the evolution of animal complexity.</title>
        <authorList>
            <person name="Srivastava M."/>
            <person name="Simakov O."/>
            <person name="Chapman J."/>
            <person name="Fahey B."/>
            <person name="Gauthier M.E."/>
            <person name="Mitros T."/>
            <person name="Richards G.S."/>
            <person name="Conaco C."/>
            <person name="Dacre M."/>
            <person name="Hellsten U."/>
            <person name="Larroux C."/>
            <person name="Putnam N.H."/>
            <person name="Stanke M."/>
            <person name="Adamska M."/>
            <person name="Darling A."/>
            <person name="Degnan S.M."/>
            <person name="Oakley T.H."/>
            <person name="Plachetzki D.C."/>
            <person name="Zhai Y."/>
            <person name="Adamski M."/>
            <person name="Calcino A."/>
            <person name="Cummins S.F."/>
            <person name="Goodstein D.M."/>
            <person name="Harris C."/>
            <person name="Jackson D.J."/>
            <person name="Leys S.P."/>
            <person name="Shu S."/>
            <person name="Woodcroft B.J."/>
            <person name="Vervoort M."/>
            <person name="Kosik K.S."/>
            <person name="Manning G."/>
            <person name="Degnan B.M."/>
            <person name="Rokhsar D.S."/>
        </authorList>
    </citation>
    <scope>NUCLEOTIDE SEQUENCE [LARGE SCALE GENOMIC DNA]</scope>
</reference>
<evidence type="ECO:0000313" key="2">
    <source>
        <dbReference type="EnsemblMetazoa" id="XP_019848831.1"/>
    </source>
</evidence>
<dbReference type="GeneID" id="109580266"/>
<feature type="compositionally biased region" description="Low complexity" evidence="1">
    <location>
        <begin position="174"/>
        <end position="185"/>
    </location>
</feature>
<protein>
    <submittedName>
        <fullName evidence="2">Uncharacterized protein</fullName>
    </submittedName>
</protein>